<dbReference type="Gene3D" id="3.30.565.40">
    <property type="entry name" value="Fervidobacterium nodosum Rt17-B1 like"/>
    <property type="match status" value="1"/>
</dbReference>
<dbReference type="Proteomes" id="UP001501175">
    <property type="component" value="Unassembled WGS sequence"/>
</dbReference>
<organism evidence="2 3">
    <name type="scientific">Nibrella saemangeumensis</name>
    <dbReference type="NCBI Taxonomy" id="1084526"/>
    <lineage>
        <taxon>Bacteria</taxon>
        <taxon>Pseudomonadati</taxon>
        <taxon>Bacteroidota</taxon>
        <taxon>Cytophagia</taxon>
        <taxon>Cytophagales</taxon>
        <taxon>Spirosomataceae</taxon>
        <taxon>Nibrella</taxon>
    </lineage>
</organism>
<dbReference type="InterPro" id="IPR037126">
    <property type="entry name" value="PdaC/RsiV-like_sf"/>
</dbReference>
<reference evidence="3" key="1">
    <citation type="journal article" date="2019" name="Int. J. Syst. Evol. Microbiol.">
        <title>The Global Catalogue of Microorganisms (GCM) 10K type strain sequencing project: providing services to taxonomists for standard genome sequencing and annotation.</title>
        <authorList>
            <consortium name="The Broad Institute Genomics Platform"/>
            <consortium name="The Broad Institute Genome Sequencing Center for Infectious Disease"/>
            <person name="Wu L."/>
            <person name="Ma J."/>
        </authorList>
    </citation>
    <scope>NUCLEOTIDE SEQUENCE [LARGE SCALE GENOMIC DNA]</scope>
    <source>
        <strain evidence="3">JCM 17927</strain>
    </source>
</reference>
<evidence type="ECO:0000313" key="3">
    <source>
        <dbReference type="Proteomes" id="UP001501175"/>
    </source>
</evidence>
<comment type="caution">
    <text evidence="2">The sequence shown here is derived from an EMBL/GenBank/DDBJ whole genome shotgun (WGS) entry which is preliminary data.</text>
</comment>
<gene>
    <name evidence="2" type="ORF">GCM10023189_48480</name>
</gene>
<dbReference type="Pfam" id="PF11738">
    <property type="entry name" value="DUF3298"/>
    <property type="match status" value="1"/>
</dbReference>
<accession>A0ABP8NHF7</accession>
<dbReference type="InterPro" id="IPR021729">
    <property type="entry name" value="DUF3298"/>
</dbReference>
<evidence type="ECO:0000259" key="1">
    <source>
        <dbReference type="Pfam" id="PF11738"/>
    </source>
</evidence>
<proteinExistence type="predicted"/>
<name>A0ABP8NHF7_9BACT</name>
<dbReference type="EMBL" id="BAABHD010000081">
    <property type="protein sequence ID" value="GAA4466434.1"/>
    <property type="molecule type" value="Genomic_DNA"/>
</dbReference>
<evidence type="ECO:0000313" key="2">
    <source>
        <dbReference type="EMBL" id="GAA4466434.1"/>
    </source>
</evidence>
<dbReference type="Gene3D" id="3.90.640.20">
    <property type="entry name" value="Heat-shock cognate protein, ATPase"/>
    <property type="match status" value="1"/>
</dbReference>
<sequence>MTVQRQQYEYKGAGRCDTTTRRGISFRADYVLLPAETKANQVINDSVQSLVRSSIMGWLDTTRDTRQPTDLAAAAHLFAADYRRIMNDAGMMGGCWELEIKGDTIYVGPQVLTIRMETYANTGGAHPNTFSTYYSFNRATGKRLRLSDIVTDTTALAPIVERIFRLKQGIQEEQTLEEEGYFAGTGQFVLPEHVGIGRKGLIFYYNPYEIAAYAQGPIEIVVPYRTIREVLQEGVLN</sequence>
<keyword evidence="3" id="KW-1185">Reference proteome</keyword>
<protein>
    <recommendedName>
        <fullName evidence="1">DUF3298 domain-containing protein</fullName>
    </recommendedName>
</protein>
<feature type="domain" description="DUF3298" evidence="1">
    <location>
        <begin position="148"/>
        <end position="224"/>
    </location>
</feature>